<dbReference type="Proteomes" id="UP000814176">
    <property type="component" value="Unassembled WGS sequence"/>
</dbReference>
<gene>
    <name evidence="2" type="ORF">C8Q71DRAFT_911618</name>
    <name evidence="3" type="ORF">EVJ58_g8769</name>
</gene>
<feature type="chain" id="PRO_5021347637" evidence="1">
    <location>
        <begin position="21"/>
        <end position="142"/>
    </location>
</feature>
<accession>A0A4Y9XYS9</accession>
<evidence type="ECO:0000313" key="4">
    <source>
        <dbReference type="Proteomes" id="UP000298390"/>
    </source>
</evidence>
<evidence type="ECO:0000313" key="5">
    <source>
        <dbReference type="Proteomes" id="UP000814176"/>
    </source>
</evidence>
<dbReference type="STRING" id="34475.A0A4Y9XYS9"/>
<feature type="signal peptide" evidence="1">
    <location>
        <begin position="1"/>
        <end position="20"/>
    </location>
</feature>
<dbReference type="Proteomes" id="UP000298390">
    <property type="component" value="Unassembled WGS sequence"/>
</dbReference>
<comment type="caution">
    <text evidence="3">The sequence shown here is derived from an EMBL/GenBank/DDBJ whole genome shotgun (WGS) entry which is preliminary data.</text>
</comment>
<evidence type="ECO:0000256" key="1">
    <source>
        <dbReference type="SAM" id="SignalP"/>
    </source>
</evidence>
<dbReference type="AlphaFoldDB" id="A0A4Y9XYS9"/>
<keyword evidence="5" id="KW-1185">Reference proteome</keyword>
<evidence type="ECO:0000313" key="3">
    <source>
        <dbReference type="EMBL" id="TFY54593.1"/>
    </source>
</evidence>
<proteinExistence type="predicted"/>
<evidence type="ECO:0000313" key="2">
    <source>
        <dbReference type="EMBL" id="KAH9830057.1"/>
    </source>
</evidence>
<keyword evidence="1" id="KW-0732">Signal</keyword>
<reference evidence="3 4" key="1">
    <citation type="submission" date="2019-01" db="EMBL/GenBank/DDBJ databases">
        <title>Genome sequencing of the rare red list fungi Fomitopsis rosea.</title>
        <authorList>
            <person name="Buettner E."/>
            <person name="Kellner H."/>
        </authorList>
    </citation>
    <scope>NUCLEOTIDE SEQUENCE [LARGE SCALE GENOMIC DNA]</scope>
    <source>
        <strain evidence="3 4">DSM 105464</strain>
    </source>
</reference>
<sequence length="142" mass="14898">MFKITVAFLTTVLAVLQANAETHTVTFTNNCGYGTPELWSQSGQLLSSGGAAYTTNGPAYDLIAYLQDGTCGQNGANCTVVDVTLANGDSSAEIFFVARETEDPCVSFSFYNGCDGIGETCPTTSSPKTCAADNVDIEITFC</sequence>
<protein>
    <submittedName>
        <fullName evidence="3">Uncharacterized protein</fullName>
    </submittedName>
</protein>
<dbReference type="RefSeq" id="XP_047773420.1">
    <property type="nucleotide sequence ID" value="XM_047929136.1"/>
</dbReference>
<dbReference type="OrthoDB" id="3342934at2759"/>
<reference evidence="2 5" key="2">
    <citation type="journal article" date="2021" name="Environ. Microbiol.">
        <title>Gene family expansions and transcriptome signatures uncover fungal adaptations to wood decay.</title>
        <authorList>
            <person name="Hage H."/>
            <person name="Miyauchi S."/>
            <person name="Viragh M."/>
            <person name="Drula E."/>
            <person name="Min B."/>
            <person name="Chaduli D."/>
            <person name="Navarro D."/>
            <person name="Favel A."/>
            <person name="Norest M."/>
            <person name="Lesage-Meessen L."/>
            <person name="Balint B."/>
            <person name="Merenyi Z."/>
            <person name="de Eugenio L."/>
            <person name="Morin E."/>
            <person name="Martinez A.T."/>
            <person name="Baldrian P."/>
            <person name="Stursova M."/>
            <person name="Martinez M.J."/>
            <person name="Novotny C."/>
            <person name="Magnuson J.K."/>
            <person name="Spatafora J.W."/>
            <person name="Maurice S."/>
            <person name="Pangilinan J."/>
            <person name="Andreopoulos W."/>
            <person name="LaButti K."/>
            <person name="Hundley H."/>
            <person name="Na H."/>
            <person name="Kuo A."/>
            <person name="Barry K."/>
            <person name="Lipzen A."/>
            <person name="Henrissat B."/>
            <person name="Riley R."/>
            <person name="Ahrendt S."/>
            <person name="Nagy L.G."/>
            <person name="Grigoriev I.V."/>
            <person name="Martin F."/>
            <person name="Rosso M.N."/>
        </authorList>
    </citation>
    <scope>NUCLEOTIDE SEQUENCE [LARGE SCALE GENOMIC DNA]</scope>
    <source>
        <strain evidence="2 5">CIRM-BRFM 1785</strain>
    </source>
</reference>
<name>A0A4Y9XYS9_9APHY</name>
<dbReference type="GeneID" id="72009868"/>
<dbReference type="EMBL" id="JADCUA010000034">
    <property type="protein sequence ID" value="KAH9830057.1"/>
    <property type="molecule type" value="Genomic_DNA"/>
</dbReference>
<dbReference type="EMBL" id="SEKV01000681">
    <property type="protein sequence ID" value="TFY54593.1"/>
    <property type="molecule type" value="Genomic_DNA"/>
</dbReference>
<organism evidence="3 4">
    <name type="scientific">Rhodofomes roseus</name>
    <dbReference type="NCBI Taxonomy" id="34475"/>
    <lineage>
        <taxon>Eukaryota</taxon>
        <taxon>Fungi</taxon>
        <taxon>Dikarya</taxon>
        <taxon>Basidiomycota</taxon>
        <taxon>Agaricomycotina</taxon>
        <taxon>Agaricomycetes</taxon>
        <taxon>Polyporales</taxon>
        <taxon>Rhodofomes</taxon>
    </lineage>
</organism>